<keyword evidence="2" id="KW-1185">Reference proteome</keyword>
<protein>
    <submittedName>
        <fullName evidence="1">Uncharacterized protein</fullName>
    </submittedName>
</protein>
<proteinExistence type="predicted"/>
<gene>
    <name evidence="1" type="ORF">CELE_R193.6</name>
    <name evidence="1 3" type="ORF">R193.6</name>
</gene>
<evidence type="ECO:0000313" key="1">
    <source>
        <dbReference type="EMBL" id="VVC12374.1"/>
    </source>
</evidence>
<accession>A0A5E4LZ95</accession>
<dbReference type="WormBase" id="R193.6">
    <property type="protein sequence ID" value="CE53523"/>
    <property type="gene ID" value="WBGene00304820"/>
</dbReference>
<evidence type="ECO:0000313" key="3">
    <source>
        <dbReference type="WormBase" id="R193.6"/>
    </source>
</evidence>
<organism evidence="1 2">
    <name type="scientific">Caenorhabditis elegans</name>
    <dbReference type="NCBI Taxonomy" id="6239"/>
    <lineage>
        <taxon>Eukaryota</taxon>
        <taxon>Metazoa</taxon>
        <taxon>Ecdysozoa</taxon>
        <taxon>Nematoda</taxon>
        <taxon>Chromadorea</taxon>
        <taxon>Rhabditida</taxon>
        <taxon>Rhabditina</taxon>
        <taxon>Rhabditomorpha</taxon>
        <taxon>Rhabditoidea</taxon>
        <taxon>Rhabditidae</taxon>
        <taxon>Peloderinae</taxon>
        <taxon>Caenorhabditis</taxon>
    </lineage>
</organism>
<evidence type="ECO:0000313" key="2">
    <source>
        <dbReference type="Proteomes" id="UP000001940"/>
    </source>
</evidence>
<name>A0A5E4LZ95_CAEEL</name>
<dbReference type="EMBL" id="BX284606">
    <property type="protein sequence ID" value="VVC12374.1"/>
    <property type="molecule type" value="Genomic_DNA"/>
</dbReference>
<dbReference type="AGR" id="WB:WBGene00304820"/>
<dbReference type="InParanoid" id="A0A5E4LZ95"/>
<dbReference type="AlphaFoldDB" id="A0A5E4LZ95"/>
<reference evidence="1 2" key="1">
    <citation type="journal article" date="1998" name="Science">
        <title>Genome sequence of the nematode C. elegans: a platform for investigating biology.</title>
        <authorList>
            <consortium name="The C. elegans sequencing consortium"/>
            <person name="Sulson J.E."/>
            <person name="Waterston R."/>
        </authorList>
    </citation>
    <scope>NUCLEOTIDE SEQUENCE [LARGE SCALE GENOMIC DNA]</scope>
    <source>
        <strain evidence="1 2">Bristol N2</strain>
    </source>
</reference>
<dbReference type="Proteomes" id="UP000001940">
    <property type="component" value="Chromosome X"/>
</dbReference>
<sequence>MCNSNIEWSQKVVMQFNARTSNGTSSATSFFWKPMFNQMHKLVIAEMGIKIFIMNLI</sequence>